<accession>A0A3A6UVA5</accession>
<reference evidence="1 2" key="1">
    <citation type="submission" date="2018-08" db="EMBL/GenBank/DDBJ databases">
        <title>Genome Sequences of Legionella pneumophila subsp. pneumophila Isolates, Recovered from a Drinking Water System in a Large Builging.</title>
        <authorList>
            <person name="Gomez-Alvarez V."/>
            <person name="Boczek L."/>
            <person name="King D."/>
            <person name="Pemberton A."/>
            <person name="Pfaller S."/>
            <person name="Rodgers M."/>
            <person name="Santodomingo J."/>
            <person name="Revetta R."/>
        </authorList>
    </citation>
    <scope>NUCLEOTIDE SEQUENCE [LARGE SCALE GENOMIC DNA]</scope>
    <source>
        <strain evidence="1 2">L01C.1</strain>
    </source>
</reference>
<dbReference type="Proteomes" id="UP000277145">
    <property type="component" value="Unassembled WGS sequence"/>
</dbReference>
<protein>
    <submittedName>
        <fullName evidence="1">Uncharacterized protein</fullName>
    </submittedName>
</protein>
<proteinExistence type="predicted"/>
<dbReference type="EMBL" id="QWDR01000001">
    <property type="protein sequence ID" value="RJY34629.1"/>
    <property type="molecule type" value="Genomic_DNA"/>
</dbReference>
<dbReference type="RefSeq" id="WP_015961602.1">
    <property type="nucleotide sequence ID" value="NZ_CP021281.1"/>
</dbReference>
<evidence type="ECO:0000313" key="2">
    <source>
        <dbReference type="Proteomes" id="UP000277145"/>
    </source>
</evidence>
<name>A0A3A6UVA5_LEGPN</name>
<comment type="caution">
    <text evidence="1">The sequence shown here is derived from an EMBL/GenBank/DDBJ whole genome shotgun (WGS) entry which is preliminary data.</text>
</comment>
<gene>
    <name evidence="1" type="ORF">D1H98_07540</name>
</gene>
<dbReference type="AlphaFoldDB" id="A0A3A6UVA5"/>
<organism evidence="1 2">
    <name type="scientific">Legionella pneumophila subsp. pneumophila</name>
    <dbReference type="NCBI Taxonomy" id="91891"/>
    <lineage>
        <taxon>Bacteria</taxon>
        <taxon>Pseudomonadati</taxon>
        <taxon>Pseudomonadota</taxon>
        <taxon>Gammaproteobacteria</taxon>
        <taxon>Legionellales</taxon>
        <taxon>Legionellaceae</taxon>
        <taxon>Legionella</taxon>
    </lineage>
</organism>
<evidence type="ECO:0000313" key="1">
    <source>
        <dbReference type="EMBL" id="RJY34629.1"/>
    </source>
</evidence>
<sequence>MPKLSEMNSVTVWFEPGVGSGHINATIARMNELCLLGFRGSFNIIYLSNMKLSGPKEQMELIARGESCTDKYSLSYGQVLSSGEYTPPEIIERLLVEKFPHRIKQFLLNDDEKLSIPPGTHDELCISGAADQTSEAPVNPNEVSLLRVQMDMAFGCSVMIQLQPPRWLAGVSYVCRSGSARETVSSLPHKIDDEIKQGFRSIGAIGARPNVVKIGCYGIRNITSPGVISTLVTLSKAKERCEILEIGSEPSVADSTKKGILGKTDLGKFYAEIDLMICEGQNTATECLALGVPVLHLPKPHAGNIYPSDRELRDLGFNMPEHKKVYDSVHSMIALAQDFTTGSGNLCSSLQKIREHADRGALAQLADKINARPSVLEDILTRLGIQLAIKAAAPEVVQQVDMNPTKQVKEALGAAKKLDSNFQDTGFKTLLP</sequence>